<name>A0A0E0F3S2_9ORYZ</name>
<accession>A0A0E0F3S2</accession>
<organism evidence="1">
    <name type="scientific">Oryza meridionalis</name>
    <dbReference type="NCBI Taxonomy" id="40149"/>
    <lineage>
        <taxon>Eukaryota</taxon>
        <taxon>Viridiplantae</taxon>
        <taxon>Streptophyta</taxon>
        <taxon>Embryophyta</taxon>
        <taxon>Tracheophyta</taxon>
        <taxon>Spermatophyta</taxon>
        <taxon>Magnoliopsida</taxon>
        <taxon>Liliopsida</taxon>
        <taxon>Poales</taxon>
        <taxon>Poaceae</taxon>
        <taxon>BOP clade</taxon>
        <taxon>Oryzoideae</taxon>
        <taxon>Oryzeae</taxon>
        <taxon>Oryzinae</taxon>
        <taxon>Oryza</taxon>
    </lineage>
</organism>
<dbReference type="Proteomes" id="UP000008021">
    <property type="component" value="Chromosome 11"/>
</dbReference>
<dbReference type="Gramene" id="OMERI11G05920.1">
    <property type="protein sequence ID" value="OMERI11G05920.1"/>
    <property type="gene ID" value="OMERI11G05920"/>
</dbReference>
<evidence type="ECO:0000313" key="1">
    <source>
        <dbReference type="EnsemblPlants" id="OMERI11G05920.1"/>
    </source>
</evidence>
<reference evidence="1" key="2">
    <citation type="submission" date="2018-05" db="EMBL/GenBank/DDBJ databases">
        <title>OmerRS3 (Oryza meridionalis Reference Sequence Version 3).</title>
        <authorList>
            <person name="Zhang J."/>
            <person name="Kudrna D."/>
            <person name="Lee S."/>
            <person name="Talag J."/>
            <person name="Welchert J."/>
            <person name="Wing R.A."/>
        </authorList>
    </citation>
    <scope>NUCLEOTIDE SEQUENCE [LARGE SCALE GENOMIC DNA]</scope>
    <source>
        <strain evidence="1">cv. OR44</strain>
    </source>
</reference>
<sequence>MATATVSSWQHGMDELFQASSGHEGGEWEVAEGGPMEKEIECSGGEDEWSAQMAGAECDFLALVAILKFAKLFYSVDDWKFAAEQFVRWSDRAQVLADRMPSTAKQLTRYHRLP</sequence>
<dbReference type="EnsemblPlants" id="OMERI11G05920.1">
    <property type="protein sequence ID" value="OMERI11G05920.1"/>
    <property type="gene ID" value="OMERI11G05920"/>
</dbReference>
<keyword evidence="2" id="KW-1185">Reference proteome</keyword>
<dbReference type="HOGENOM" id="CLU_2389739_0_0_1"/>
<protein>
    <submittedName>
        <fullName evidence="1">Uncharacterized protein</fullName>
    </submittedName>
</protein>
<reference evidence="1" key="1">
    <citation type="submission" date="2015-04" db="UniProtKB">
        <authorList>
            <consortium name="EnsemblPlants"/>
        </authorList>
    </citation>
    <scope>IDENTIFICATION</scope>
</reference>
<proteinExistence type="predicted"/>
<dbReference type="AlphaFoldDB" id="A0A0E0F3S2"/>
<evidence type="ECO:0000313" key="2">
    <source>
        <dbReference type="Proteomes" id="UP000008021"/>
    </source>
</evidence>